<feature type="active site" description="Proton acceptor" evidence="7">
    <location>
        <position position="19"/>
    </location>
</feature>
<comment type="subunit">
    <text evidence="7">Monomer.</text>
</comment>
<dbReference type="CDD" id="cd00462">
    <property type="entry name" value="PTH"/>
    <property type="match status" value="1"/>
</dbReference>
<name>A0ABW3EDC1_9LACO</name>
<dbReference type="PANTHER" id="PTHR17224">
    <property type="entry name" value="PEPTIDYL-TRNA HYDROLASE"/>
    <property type="match status" value="1"/>
</dbReference>
<dbReference type="GO" id="GO:0004045">
    <property type="term" value="F:peptidyl-tRNA hydrolase activity"/>
    <property type="evidence" value="ECO:0007669"/>
    <property type="project" value="UniProtKB-EC"/>
</dbReference>
<accession>A0ABW3EDC1</accession>
<dbReference type="PROSITE" id="PS01195">
    <property type="entry name" value="PEPT_TRNA_HYDROL_1"/>
    <property type="match status" value="1"/>
</dbReference>
<dbReference type="Gene3D" id="3.40.50.1470">
    <property type="entry name" value="Peptidyl-tRNA hydrolase"/>
    <property type="match status" value="1"/>
</dbReference>
<evidence type="ECO:0000256" key="5">
    <source>
        <dbReference type="ARBA" id="ARBA00038063"/>
    </source>
</evidence>
<evidence type="ECO:0000256" key="3">
    <source>
        <dbReference type="ARBA" id="ARBA00022801"/>
    </source>
</evidence>
<comment type="subcellular location">
    <subcellularLocation>
        <location evidence="7">Cytoplasm</location>
    </subcellularLocation>
</comment>
<sequence length="188" mass="21188">MKMIVGLGNPGQKYLHTKHNVGFMTVDRMAAQHQVTFSHNQFEANYATYFENGEKVFLVKPQTFMNDSGRAVKPLMTYYQIQMDELMIVYDDMDLVPGGLRLRQHGSAGGHNGIKSLISFLRTSDFNRVRIGTGHPQRQSVVDWVLTPFSATTRPLVDQSIDTAIAALEAWVQGAGFMQVMNQYNRKG</sequence>
<dbReference type="RefSeq" id="WP_137637701.1">
    <property type="nucleotide sequence ID" value="NZ_BJDN01000011.1"/>
</dbReference>
<gene>
    <name evidence="7 10" type="primary">pth</name>
    <name evidence="10" type="ORF">ACFQZ7_05285</name>
</gene>
<evidence type="ECO:0000256" key="1">
    <source>
        <dbReference type="ARBA" id="ARBA00013260"/>
    </source>
</evidence>
<evidence type="ECO:0000256" key="8">
    <source>
        <dbReference type="RuleBase" id="RU000673"/>
    </source>
</evidence>
<dbReference type="SUPFAM" id="SSF53178">
    <property type="entry name" value="Peptidyl-tRNA hydrolase-like"/>
    <property type="match status" value="1"/>
</dbReference>
<dbReference type="InterPro" id="IPR036416">
    <property type="entry name" value="Pept_tRNA_hydro_sf"/>
</dbReference>
<dbReference type="EMBL" id="JBHTIO010000028">
    <property type="protein sequence ID" value="MFD0897149.1"/>
    <property type="molecule type" value="Genomic_DNA"/>
</dbReference>
<dbReference type="Pfam" id="PF01195">
    <property type="entry name" value="Pept_tRNA_hydro"/>
    <property type="match status" value="1"/>
</dbReference>
<evidence type="ECO:0000313" key="11">
    <source>
        <dbReference type="Proteomes" id="UP001597104"/>
    </source>
</evidence>
<reference evidence="11" key="1">
    <citation type="journal article" date="2019" name="Int. J. Syst. Evol. Microbiol.">
        <title>The Global Catalogue of Microorganisms (GCM) 10K type strain sequencing project: providing services to taxonomists for standard genome sequencing and annotation.</title>
        <authorList>
            <consortium name="The Broad Institute Genomics Platform"/>
            <consortium name="The Broad Institute Genome Sequencing Center for Infectious Disease"/>
            <person name="Wu L."/>
            <person name="Ma J."/>
        </authorList>
    </citation>
    <scope>NUCLEOTIDE SEQUENCE [LARGE SCALE GENOMIC DNA]</scope>
    <source>
        <strain evidence="11">CCM 8925</strain>
    </source>
</reference>
<dbReference type="InterPro" id="IPR001328">
    <property type="entry name" value="Pept_tRNA_hydro"/>
</dbReference>
<dbReference type="PROSITE" id="PS01196">
    <property type="entry name" value="PEPT_TRNA_HYDROL_2"/>
    <property type="match status" value="1"/>
</dbReference>
<evidence type="ECO:0000313" key="10">
    <source>
        <dbReference type="EMBL" id="MFD0897149.1"/>
    </source>
</evidence>
<dbReference type="InterPro" id="IPR018171">
    <property type="entry name" value="Pept_tRNA_hydro_CS"/>
</dbReference>
<organism evidence="10 11">
    <name type="scientific">Loigolactobacillus binensis</name>
    <dbReference type="NCBI Taxonomy" id="2559922"/>
    <lineage>
        <taxon>Bacteria</taxon>
        <taxon>Bacillati</taxon>
        <taxon>Bacillota</taxon>
        <taxon>Bacilli</taxon>
        <taxon>Lactobacillales</taxon>
        <taxon>Lactobacillaceae</taxon>
        <taxon>Loigolactobacillus</taxon>
    </lineage>
</organism>
<proteinExistence type="inferred from homology"/>
<dbReference type="PANTHER" id="PTHR17224:SF1">
    <property type="entry name" value="PEPTIDYL-TRNA HYDROLASE"/>
    <property type="match status" value="1"/>
</dbReference>
<keyword evidence="2 7" id="KW-0820">tRNA-binding</keyword>
<keyword evidence="7" id="KW-0963">Cytoplasm</keyword>
<feature type="binding site" evidence="7">
    <location>
        <position position="112"/>
    </location>
    <ligand>
        <name>tRNA</name>
        <dbReference type="ChEBI" id="CHEBI:17843"/>
    </ligand>
</feature>
<feature type="binding site" evidence="7">
    <location>
        <position position="66"/>
    </location>
    <ligand>
        <name>tRNA</name>
        <dbReference type="ChEBI" id="CHEBI:17843"/>
    </ligand>
</feature>
<dbReference type="EC" id="3.1.1.29" evidence="1 7"/>
<comment type="function">
    <text evidence="7">Hydrolyzes ribosome-free peptidyl-tRNAs (with 1 or more amino acids incorporated), which drop off the ribosome during protein synthesis, or as a result of ribosome stalling.</text>
</comment>
<evidence type="ECO:0000256" key="4">
    <source>
        <dbReference type="ARBA" id="ARBA00022884"/>
    </source>
</evidence>
<evidence type="ECO:0000256" key="9">
    <source>
        <dbReference type="RuleBase" id="RU004320"/>
    </source>
</evidence>
<feature type="binding site" evidence="7">
    <location>
        <position position="14"/>
    </location>
    <ligand>
        <name>tRNA</name>
        <dbReference type="ChEBI" id="CHEBI:17843"/>
    </ligand>
</feature>
<keyword evidence="11" id="KW-1185">Reference proteome</keyword>
<dbReference type="NCBIfam" id="TIGR00447">
    <property type="entry name" value="pth"/>
    <property type="match status" value="1"/>
</dbReference>
<evidence type="ECO:0000256" key="7">
    <source>
        <dbReference type="HAMAP-Rule" id="MF_00083"/>
    </source>
</evidence>
<feature type="site" description="Stabilizes the basic form of H active site to accept a proton" evidence="7">
    <location>
        <position position="91"/>
    </location>
</feature>
<keyword evidence="4 7" id="KW-0694">RNA-binding</keyword>
<feature type="binding site" evidence="7">
    <location>
        <position position="64"/>
    </location>
    <ligand>
        <name>tRNA</name>
        <dbReference type="ChEBI" id="CHEBI:17843"/>
    </ligand>
</feature>
<feature type="site" description="Discriminates between blocked and unblocked aminoacyl-tRNA" evidence="7">
    <location>
        <position position="9"/>
    </location>
</feature>
<dbReference type="HAMAP" id="MF_00083">
    <property type="entry name" value="Pept_tRNA_hydro_bact"/>
    <property type="match status" value="1"/>
</dbReference>
<evidence type="ECO:0000256" key="2">
    <source>
        <dbReference type="ARBA" id="ARBA00022555"/>
    </source>
</evidence>
<comment type="caution">
    <text evidence="10">The sequence shown here is derived from an EMBL/GenBank/DDBJ whole genome shotgun (WGS) entry which is preliminary data.</text>
</comment>
<comment type="catalytic activity">
    <reaction evidence="7 8">
        <text>an N-acyl-L-alpha-aminoacyl-tRNA + H2O = an N-acyl-L-amino acid + a tRNA + H(+)</text>
        <dbReference type="Rhea" id="RHEA:54448"/>
        <dbReference type="Rhea" id="RHEA-COMP:10123"/>
        <dbReference type="Rhea" id="RHEA-COMP:13883"/>
        <dbReference type="ChEBI" id="CHEBI:15377"/>
        <dbReference type="ChEBI" id="CHEBI:15378"/>
        <dbReference type="ChEBI" id="CHEBI:59874"/>
        <dbReference type="ChEBI" id="CHEBI:78442"/>
        <dbReference type="ChEBI" id="CHEBI:138191"/>
        <dbReference type="EC" id="3.1.1.29"/>
    </reaction>
</comment>
<evidence type="ECO:0000256" key="6">
    <source>
        <dbReference type="ARBA" id="ARBA00050038"/>
    </source>
</evidence>
<comment type="function">
    <text evidence="7">Catalyzes the release of premature peptidyl moieties from peptidyl-tRNA molecules trapped in stalled 50S ribosomal subunits, and thus maintains levels of free tRNAs and 50S ribosomes.</text>
</comment>
<keyword evidence="3 7" id="KW-0378">Hydrolase</keyword>
<dbReference type="Proteomes" id="UP001597104">
    <property type="component" value="Unassembled WGS sequence"/>
</dbReference>
<protein>
    <recommendedName>
        <fullName evidence="6 7">Peptidyl-tRNA hydrolase</fullName>
        <shortName evidence="7">Pth</shortName>
        <ecNumber evidence="1 7">3.1.1.29</ecNumber>
    </recommendedName>
</protein>
<comment type="similarity">
    <text evidence="5 7 9">Belongs to the PTH family.</text>
</comment>